<feature type="transmembrane region" description="Helical" evidence="6">
    <location>
        <begin position="166"/>
        <end position="185"/>
    </location>
</feature>
<dbReference type="eggNOG" id="COG1914">
    <property type="taxonomic scope" value="Bacteria"/>
</dbReference>
<comment type="subcellular location">
    <subcellularLocation>
        <location evidence="1">Membrane</location>
        <topology evidence="1">Multi-pass membrane protein</topology>
    </subcellularLocation>
</comment>
<evidence type="ECO:0000256" key="2">
    <source>
        <dbReference type="ARBA" id="ARBA00022448"/>
    </source>
</evidence>
<dbReference type="PANTHER" id="PTHR11706:SF33">
    <property type="entry name" value="NATURAL RESISTANCE-ASSOCIATED MACROPHAGE PROTEIN 2"/>
    <property type="match status" value="1"/>
</dbReference>
<dbReference type="Pfam" id="PF01566">
    <property type="entry name" value="Nramp"/>
    <property type="match status" value="1"/>
</dbReference>
<evidence type="ECO:0000256" key="4">
    <source>
        <dbReference type="ARBA" id="ARBA00022989"/>
    </source>
</evidence>
<dbReference type="GO" id="GO:0015086">
    <property type="term" value="F:cadmium ion transmembrane transporter activity"/>
    <property type="evidence" value="ECO:0007669"/>
    <property type="project" value="TreeGrafter"/>
</dbReference>
<dbReference type="GO" id="GO:0005886">
    <property type="term" value="C:plasma membrane"/>
    <property type="evidence" value="ECO:0007669"/>
    <property type="project" value="TreeGrafter"/>
</dbReference>
<keyword evidence="4 6" id="KW-1133">Transmembrane helix</keyword>
<keyword evidence="5 6" id="KW-0472">Membrane</keyword>
<keyword evidence="2" id="KW-0813">Transport</keyword>
<feature type="transmembrane region" description="Helical" evidence="6">
    <location>
        <begin position="134"/>
        <end position="154"/>
    </location>
</feature>
<evidence type="ECO:0000256" key="1">
    <source>
        <dbReference type="ARBA" id="ARBA00004141"/>
    </source>
</evidence>
<evidence type="ECO:0000313" key="7">
    <source>
        <dbReference type="EMBL" id="EDY59671.1"/>
    </source>
</evidence>
<dbReference type="EMBL" id="CM000951">
    <property type="protein sequence ID" value="EDY59671.1"/>
    <property type="molecule type" value="Genomic_DNA"/>
</dbReference>
<proteinExistence type="predicted"/>
<evidence type="ECO:0000256" key="3">
    <source>
        <dbReference type="ARBA" id="ARBA00022692"/>
    </source>
</evidence>
<feature type="transmembrane region" description="Helical" evidence="6">
    <location>
        <begin position="291"/>
        <end position="314"/>
    </location>
</feature>
<dbReference type="PRINTS" id="PR00447">
    <property type="entry name" value="NATRESASSCMP"/>
</dbReference>
<feature type="transmembrane region" description="Helical" evidence="6">
    <location>
        <begin position="60"/>
        <end position="83"/>
    </location>
</feature>
<keyword evidence="8" id="KW-1185">Reference proteome</keyword>
<dbReference type="GO" id="GO:0034755">
    <property type="term" value="P:iron ion transmembrane transport"/>
    <property type="evidence" value="ECO:0007669"/>
    <property type="project" value="TreeGrafter"/>
</dbReference>
<dbReference type="InterPro" id="IPR001046">
    <property type="entry name" value="NRAMP_fam"/>
</dbReference>
<dbReference type="PANTHER" id="PTHR11706">
    <property type="entry name" value="SOLUTE CARRIER PROTEIN FAMILY 11 MEMBER"/>
    <property type="match status" value="1"/>
</dbReference>
<evidence type="ECO:0000313" key="8">
    <source>
        <dbReference type="Proteomes" id="UP000002785"/>
    </source>
</evidence>
<name>B5I3L6_STRX2</name>
<dbReference type="GO" id="GO:0005384">
    <property type="term" value="F:manganese ion transmembrane transporter activity"/>
    <property type="evidence" value="ECO:0007669"/>
    <property type="project" value="TreeGrafter"/>
</dbReference>
<feature type="transmembrane region" description="Helical" evidence="6">
    <location>
        <begin position="391"/>
        <end position="415"/>
    </location>
</feature>
<reference evidence="7" key="1">
    <citation type="submission" date="2009-10" db="EMBL/GenBank/DDBJ databases">
        <title>The genome sequence of Streptomyces sviceus strain ATCC 29083.</title>
        <authorList>
            <consortium name="The Broad Institute Genome Sequencing Platform"/>
            <consortium name="Broad Institute Microbial Sequencing Center"/>
            <person name="Fischbach M."/>
            <person name="Godfrey P."/>
            <person name="Ward D."/>
            <person name="Young S."/>
            <person name="Zeng Q."/>
            <person name="Koehrsen M."/>
            <person name="Alvarado L."/>
            <person name="Berlin A.M."/>
            <person name="Bochicchio J."/>
            <person name="Borenstein D."/>
            <person name="Chapman S.B."/>
            <person name="Chen Z."/>
            <person name="Engels R."/>
            <person name="Freedman E."/>
            <person name="Gellesch M."/>
            <person name="Goldberg J."/>
            <person name="Griggs A."/>
            <person name="Gujja S."/>
            <person name="Heilman E.R."/>
            <person name="Heiman D.I."/>
            <person name="Hepburn T.A."/>
            <person name="Howarth C."/>
            <person name="Jen D."/>
            <person name="Larson L."/>
            <person name="Lewis B."/>
            <person name="Mehta T."/>
            <person name="Park D."/>
            <person name="Pearson M."/>
            <person name="Richards J."/>
            <person name="Roberts A."/>
            <person name="Saif S."/>
            <person name="Shea T.D."/>
            <person name="Shenoy N."/>
            <person name="Sisk P."/>
            <person name="Stolte C."/>
            <person name="Sykes S.N."/>
            <person name="Thomson T."/>
            <person name="Walk T."/>
            <person name="White J."/>
            <person name="Yandava C."/>
            <person name="Straight P."/>
            <person name="Clardy J."/>
            <person name="Hung D."/>
            <person name="Kolter R."/>
            <person name="Mekalanos J."/>
            <person name="Walker S."/>
            <person name="Walsh C.T."/>
            <person name="Wieland-Brown L.C."/>
            <person name="Haas B."/>
            <person name="Nusbaum C."/>
            <person name="Birren B."/>
        </authorList>
    </citation>
    <scope>NUCLEOTIDE SEQUENCE [LARGE SCALE GENOMIC DNA]</scope>
    <source>
        <strain evidence="7">ATCC 29083</strain>
    </source>
</reference>
<dbReference type="AlphaFoldDB" id="B5I3L6"/>
<feature type="transmembrane region" description="Helical" evidence="6">
    <location>
        <begin position="205"/>
        <end position="228"/>
    </location>
</feature>
<dbReference type="NCBIfam" id="NF037982">
    <property type="entry name" value="Nramp_1"/>
    <property type="match status" value="1"/>
</dbReference>
<sequence>MASGVGSPEVSGVGTPVASGVGGRPLLRMLGPAFVAAIAYVDPGNFATNVSGGATEGYSLVWIVVAASGAAALIQFLAGRLGLATGRDLCTLVREQGRPWQVAMMWVQAELVCMATDLAEIVGGAVALNLLFGLQPALGGLLVVGLSYAVTALADRRQVRFERLMALALGGVLVAFVAACVLAKVRVGAVATGLVPSASDIDKTYLTLAIAIVGATVMPHAIYVHSALTARLHGTARGVAAHGQRTDVGLAMTLAALGNLVLLGVAAALLHGRSGFSGDVTLADAHHAFTGASPLLGLVFLVALLLSGLAASGVGTYAGQVVMRGLLRRSVPTVLRRGLTALPGLVVLCVGMEPTKALVASQVVLSFGIPFALVPLIRFVRRVDLMGDWAVGRVTVLAASGCAAVIVALNCLLLVQIL</sequence>
<dbReference type="Proteomes" id="UP000002785">
    <property type="component" value="Chromosome"/>
</dbReference>
<gene>
    <name evidence="7" type="ORF">SSEG_06261</name>
</gene>
<accession>B5I3L6</accession>
<organism evidence="7 8">
    <name type="scientific">Streptomyces sviceus (strain ATCC 29083 / DSM 924 / JCM 4929 / NBRC 13980 / NCIMB 11184 / NRRL 5439 / UC 5370)</name>
    <dbReference type="NCBI Taxonomy" id="463191"/>
    <lineage>
        <taxon>Bacteria</taxon>
        <taxon>Bacillati</taxon>
        <taxon>Actinomycetota</taxon>
        <taxon>Actinomycetes</taxon>
        <taxon>Kitasatosporales</taxon>
        <taxon>Streptomycetaceae</taxon>
        <taxon>Streptomyces</taxon>
    </lineage>
</organism>
<dbReference type="HOGENOM" id="CLU_020088_2_0_11"/>
<feature type="transmembrane region" description="Helical" evidence="6">
    <location>
        <begin position="248"/>
        <end position="271"/>
    </location>
</feature>
<evidence type="ECO:0000256" key="6">
    <source>
        <dbReference type="SAM" id="Phobius"/>
    </source>
</evidence>
<keyword evidence="3 6" id="KW-0812">Transmembrane</keyword>
<protein>
    <submittedName>
        <fullName evidence="7">Manganese transporter MntH</fullName>
    </submittedName>
</protein>
<evidence type="ECO:0000256" key="5">
    <source>
        <dbReference type="ARBA" id="ARBA00023136"/>
    </source>
</evidence>
<feature type="transmembrane region" description="Helical" evidence="6">
    <location>
        <begin position="359"/>
        <end position="379"/>
    </location>
</feature>